<dbReference type="SMART" id="SM00369">
    <property type="entry name" value="LRR_TYP"/>
    <property type="match status" value="3"/>
</dbReference>
<keyword evidence="6" id="KW-0964">Secreted</keyword>
<dbReference type="Pfam" id="PF13855">
    <property type="entry name" value="LRR_8"/>
    <property type="match status" value="1"/>
</dbReference>
<keyword evidence="9" id="KW-1185">Reference proteome</keyword>
<feature type="active site" description="Glycyl thioester intermediate" evidence="6">
    <location>
        <position position="1464"/>
    </location>
</feature>
<keyword evidence="6" id="KW-0833">Ubl conjugation pathway</keyword>
<proteinExistence type="inferred from homology"/>
<dbReference type="Pfam" id="PF20178">
    <property type="entry name" value="ToxA_N"/>
    <property type="match status" value="1"/>
</dbReference>
<comment type="catalytic activity">
    <reaction evidence="1">
        <text>S-ubiquitinyl-[E2 ubiquitin-conjugating enzyme]-L-cysteine + [acceptor protein]-L-lysine = [E2 ubiquitin-conjugating enzyme]-L-cysteine + N(6)-ubiquitinyl-[acceptor protein]-L-lysine.</text>
        <dbReference type="EC" id="2.3.2.27"/>
    </reaction>
</comment>
<comment type="PTM">
    <text evidence="6">Ubiquitinated in the presence of host E1 ubiquitin-activating enzyme, E2 ubiquitin-conjugating enzyme and ubiquitin.</text>
</comment>
<dbReference type="GO" id="GO:0061630">
    <property type="term" value="F:ubiquitin protein ligase activity"/>
    <property type="evidence" value="ECO:0007669"/>
    <property type="project" value="UniProtKB-EC"/>
</dbReference>
<keyword evidence="6" id="KW-1035">Host cytoplasm</keyword>
<evidence type="ECO:0000256" key="4">
    <source>
        <dbReference type="ARBA" id="ARBA00022737"/>
    </source>
</evidence>
<organism evidence="8 9">
    <name type="scientific">Pseudomonas syringae</name>
    <dbReference type="NCBI Taxonomy" id="317"/>
    <lineage>
        <taxon>Bacteria</taxon>
        <taxon>Pseudomonadati</taxon>
        <taxon>Pseudomonadota</taxon>
        <taxon>Gammaproteobacteria</taxon>
        <taxon>Pseudomonadales</taxon>
        <taxon>Pseudomonadaceae</taxon>
        <taxon>Pseudomonas</taxon>
    </lineage>
</organism>
<comment type="similarity">
    <text evidence="6">Belongs to the LRR-containing bacterial E3 ligase family.</text>
</comment>
<protein>
    <recommendedName>
        <fullName evidence="2">RING-type E3 ubiquitin transferase</fullName>
        <ecNumber evidence="2">2.3.2.27</ecNumber>
    </recommendedName>
</protein>
<dbReference type="InterPro" id="IPR050333">
    <property type="entry name" value="SLRP"/>
</dbReference>
<dbReference type="Gene3D" id="1.20.58.360">
    <property type="entry name" value="Shigella T3SS effector IpaH defines"/>
    <property type="match status" value="1"/>
</dbReference>
<dbReference type="PROSITE" id="PS52053">
    <property type="entry name" value="NEL"/>
    <property type="match status" value="1"/>
</dbReference>
<dbReference type="EC" id="2.3.2.27" evidence="2"/>
<keyword evidence="3" id="KW-0433">Leucine-rich repeat</keyword>
<dbReference type="PATRIC" id="fig|317.175.peg.4239"/>
<dbReference type="InterPro" id="IPR032675">
    <property type="entry name" value="LRR_dom_sf"/>
</dbReference>
<dbReference type="EMBL" id="JPQU01000061">
    <property type="protein sequence ID" value="KFE53348.1"/>
    <property type="molecule type" value="Genomic_DNA"/>
</dbReference>
<dbReference type="RefSeq" id="WP_032630586.1">
    <property type="nucleotide sequence ID" value="NZ_JPQU01000061.1"/>
</dbReference>
<keyword evidence="4" id="KW-0677">Repeat</keyword>
<keyword evidence="5" id="KW-0843">Virulence</keyword>
<dbReference type="InterPro" id="IPR001611">
    <property type="entry name" value="Leu-rich_rpt"/>
</dbReference>
<feature type="domain" description="NEL" evidence="7">
    <location>
        <begin position="1373"/>
        <end position="1664"/>
    </location>
</feature>
<dbReference type="GO" id="GO:0016567">
    <property type="term" value="P:protein ubiquitination"/>
    <property type="evidence" value="ECO:0007669"/>
    <property type="project" value="InterPro"/>
</dbReference>
<keyword evidence="6" id="KW-0832">Ubl conjugation</keyword>
<evidence type="ECO:0000259" key="7">
    <source>
        <dbReference type="PROSITE" id="PS52053"/>
    </source>
</evidence>
<evidence type="ECO:0000256" key="1">
    <source>
        <dbReference type="ARBA" id="ARBA00000900"/>
    </source>
</evidence>
<dbReference type="InterPro" id="IPR046673">
    <property type="entry name" value="ToxA_N"/>
</dbReference>
<evidence type="ECO:0000256" key="3">
    <source>
        <dbReference type="ARBA" id="ARBA00022614"/>
    </source>
</evidence>
<dbReference type="PANTHER" id="PTHR45712">
    <property type="entry name" value="AGAP008170-PA"/>
    <property type="match status" value="1"/>
</dbReference>
<dbReference type="InterPro" id="IPR003591">
    <property type="entry name" value="Leu-rich_rpt_typical-subtyp"/>
</dbReference>
<gene>
    <name evidence="8" type="ORF">IV01_20320</name>
</gene>
<evidence type="ECO:0000313" key="8">
    <source>
        <dbReference type="EMBL" id="KFE53348.1"/>
    </source>
</evidence>
<evidence type="ECO:0000256" key="2">
    <source>
        <dbReference type="ARBA" id="ARBA00012483"/>
    </source>
</evidence>
<dbReference type="InterPro" id="IPR029487">
    <property type="entry name" value="NEL_dom"/>
</dbReference>
<evidence type="ECO:0000256" key="6">
    <source>
        <dbReference type="PROSITE-ProRule" id="PRU01398"/>
    </source>
</evidence>
<name>A0A085VD35_PSESX</name>
<comment type="caution">
    <text evidence="8">The sequence shown here is derived from an EMBL/GenBank/DDBJ whole genome shotgun (WGS) entry which is preliminary data.</text>
</comment>
<reference evidence="8 9" key="1">
    <citation type="submission" date="2014-07" db="EMBL/GenBank/DDBJ databases">
        <title>Draft Genome Sequences of Environmental Pseudomonas syringae strains.</title>
        <authorList>
            <person name="Baltrus D.A."/>
            <person name="Berge O."/>
            <person name="Morris C."/>
        </authorList>
    </citation>
    <scope>NUCLEOTIDE SEQUENCE [LARGE SCALE GENOMIC DNA]</scope>
    <source>
        <strain evidence="8 9">GAW0119</strain>
    </source>
</reference>
<evidence type="ECO:0000256" key="5">
    <source>
        <dbReference type="ARBA" id="ARBA00023026"/>
    </source>
</evidence>
<keyword evidence="6" id="KW-0808">Transferase</keyword>
<dbReference type="Proteomes" id="UP000028631">
    <property type="component" value="Unassembled WGS sequence"/>
</dbReference>
<evidence type="ECO:0000313" key="9">
    <source>
        <dbReference type="Proteomes" id="UP000028631"/>
    </source>
</evidence>
<dbReference type="GO" id="GO:0005615">
    <property type="term" value="C:extracellular space"/>
    <property type="evidence" value="ECO:0007669"/>
    <property type="project" value="TreeGrafter"/>
</dbReference>
<dbReference type="Pfam" id="PF14496">
    <property type="entry name" value="NEL"/>
    <property type="match status" value="1"/>
</dbReference>
<dbReference type="PANTHER" id="PTHR45712:SF28">
    <property type="entry name" value="LEUCINE-RICH REPEAT-CONTAINING PROTEIN 70-LIKE"/>
    <property type="match status" value="1"/>
</dbReference>
<sequence length="1664" mass="187704">MDLTISFYDNYPNQDLLVQHLESWFTQYTPATAALQMALYKSQIKSITAQRAFATAIKPLKSIYDFARPLMNEQLRIQFGLEVDCRHLFLQDITATQPAIQADVQPILLVALRNFKADKKFHPASGLYYRTVPFPPERDGLIIGKLEEVCGAKIACSTGFIDITPTAFAHMCRSLDLGGKYLAHVDSVVKRKPELEKAFILKERCRFEVLTHIARMKGDISEEVYQVLLEVAKPDGQAVWRGGPVQYSAPELFATKDDWGTALHGVVLIESHRSKHKADVAPDNDDVALVVYMPGEPRHPIKEYPSINAFLDYLRVNLNDAHYRTYFTRFIDAKDCSAFFEKLQRVLNPDGRFDPGADLSLYRSLWDGHPFKDLYTQAVAKLIADAKVIAVPVESSGSLDTFEPLKVIMGIVHFGFHLADVFLPASEVRDLAKDVFIASEDWLEGDMEKALRQLYEIGKDLVLAAAPKLAREYERLARIYEDGKQAVEALQDLLKAAADGDANAPSNSSSEDEITDLQLLDLRQLRNLAKPSAFIEGLAQIKSEDGRVRLWKPGLESLEQPYILPSAAALDDHSLFRAHGKTWLSMGGHYYQIAFDSRLNKWRVVTLDGRQQYSPILETNGAGAWRAEGEYPMGWDAYKAFRRLHGDYVPLTNSQIRKILRITQTDEALLRQIHMDKLVPPALLIDCTQRFLIDKEVTAFIDLMQKMGAVEHSGLSDNGVVSSIEPYLDFIVTMPGWPEHRALRRVDAQGQVLSRHTKGQSASRTVDVVYTPGRMLAFLDALLRGLQPVEVESLLVNARPTPGRGQQLALRIAAQVRGQRRSLFDLLYAAKTRSADPLVKLLKRDFPSLPFRAAVEIIRLADSVELQRMSSAARIPLRLAEHAREYLQQLRINHALESLYLHMESPDSDVVSLDLIHSLALWPRDLVVEMRRNTFDGPLIYRTGGTGTSASAVNVVLVQTGTDYQTFTPQGERTLLGNSRLRTTLSNTLTSQTRLTHDVHELEELLGDLATSQRSKVKRALGMQQTKPRVIWPSRSDDGRVGYQLSGRVRGLFNRLRTNAPAFSPELAVKGLYPQFTFHQIAVFLQVLAAGSTGTAQEKKDWVRARLNELTEEFTTLQHVLDGWVAQARYAHPEPLAGVSADAREAARIAILACWRRQPESRIDPNATDSAHQLNLVNLQIGALPPITANFNHVQALRLENIALTTDGAQVFIRRFPELRRLSLSNNRIESVPEVLDRLTNLRTLTLSYNPIHVDGRGMQRLQRLSLMKVLLLEGRDINITAPLDVSRWPALLEIRLRDCGLPTLPLGLDVRETLRHVDLRRNQITDIDEQTLRAIAGRTRLYLRLHQNPLNAETVTRAAALFDEVALMRMGIGNVQADNWARSPAEWLSETGDEQQHQRWESLQREAGAEPFVLLVNDLLQTADYRDNRRLLTERLWQMIDAMAGSEALQQELFALAAHPETCGDGTMITFNMLDIRVQVFQLESLPGGKTPVDMFKLMRGLERLDELERIALEDFNARVVTQPRLDQVEVRLVYPTRLREELALPGQSQGMLFAGISGVDESMLDSARARVLARESTPEFLQSLIARKDWMTFLEDHFQKDFDKVRLPFHERQDLLDAQHETMTDDDYLNSVNAVFQELKRAVDSKALQLTTDIALLASEPA</sequence>
<dbReference type="Gene3D" id="1.20.1270.130">
    <property type="entry name" value="Shigella T3SS effector IpaH domain"/>
    <property type="match status" value="1"/>
</dbReference>
<dbReference type="SUPFAM" id="SSF52058">
    <property type="entry name" value="L domain-like"/>
    <property type="match status" value="1"/>
</dbReference>
<dbReference type="Gene3D" id="3.80.10.10">
    <property type="entry name" value="Ribonuclease Inhibitor"/>
    <property type="match status" value="1"/>
</dbReference>
<accession>A0A085VD35</accession>
<dbReference type="PROSITE" id="PS51450">
    <property type="entry name" value="LRR"/>
    <property type="match status" value="1"/>
</dbReference>